<dbReference type="PRINTS" id="PR00035">
    <property type="entry name" value="HTHGNTR"/>
</dbReference>
<keyword evidence="1" id="KW-0805">Transcription regulation</keyword>
<dbReference type="EMBL" id="VJXX01000001">
    <property type="protein sequence ID" value="MPY10515.1"/>
    <property type="molecule type" value="Genomic_DNA"/>
</dbReference>
<dbReference type="RefSeq" id="WP_152813415.1">
    <property type="nucleotide sequence ID" value="NZ_VJXX01000001.1"/>
</dbReference>
<evidence type="ECO:0000313" key="5">
    <source>
        <dbReference type="EMBL" id="MPY10515.1"/>
    </source>
</evidence>
<dbReference type="InterPro" id="IPR000524">
    <property type="entry name" value="Tscrpt_reg_HTH_GntR"/>
</dbReference>
<keyword evidence="3" id="KW-0804">Transcription</keyword>
<accession>A0A7X1NPG0</accession>
<evidence type="ECO:0000256" key="2">
    <source>
        <dbReference type="ARBA" id="ARBA00023125"/>
    </source>
</evidence>
<dbReference type="SUPFAM" id="SSF46785">
    <property type="entry name" value="Winged helix' DNA-binding domain"/>
    <property type="match status" value="1"/>
</dbReference>
<dbReference type="AlphaFoldDB" id="A0A7X1NPG0"/>
<dbReference type="InterPro" id="IPR011663">
    <property type="entry name" value="UTRA"/>
</dbReference>
<dbReference type="SMART" id="SM00866">
    <property type="entry name" value="UTRA"/>
    <property type="match status" value="1"/>
</dbReference>
<dbReference type="GO" id="GO:0045892">
    <property type="term" value="P:negative regulation of DNA-templated transcription"/>
    <property type="evidence" value="ECO:0007669"/>
    <property type="project" value="TreeGrafter"/>
</dbReference>
<name>A0A7X1NPG0_9MICC</name>
<protein>
    <submittedName>
        <fullName evidence="5">GntR family transcriptional regulator</fullName>
    </submittedName>
</protein>
<dbReference type="SUPFAM" id="SSF64288">
    <property type="entry name" value="Chorismate lyase-like"/>
    <property type="match status" value="1"/>
</dbReference>
<dbReference type="PANTHER" id="PTHR44846:SF1">
    <property type="entry name" value="MANNOSYL-D-GLYCERATE TRANSPORT_METABOLISM SYSTEM REPRESSOR MNGR-RELATED"/>
    <property type="match status" value="1"/>
</dbReference>
<dbReference type="Pfam" id="PF00392">
    <property type="entry name" value="GntR"/>
    <property type="match status" value="1"/>
</dbReference>
<dbReference type="PANTHER" id="PTHR44846">
    <property type="entry name" value="MANNOSYL-D-GLYCERATE TRANSPORT/METABOLISM SYSTEM REPRESSOR MNGR-RELATED"/>
    <property type="match status" value="1"/>
</dbReference>
<dbReference type="InterPro" id="IPR028978">
    <property type="entry name" value="Chorismate_lyase_/UTRA_dom_sf"/>
</dbReference>
<dbReference type="GO" id="GO:0003677">
    <property type="term" value="F:DNA binding"/>
    <property type="evidence" value="ECO:0007669"/>
    <property type="project" value="UniProtKB-KW"/>
</dbReference>
<reference evidence="6" key="1">
    <citation type="submission" date="2019-07" db="EMBL/GenBank/DDBJ databases">
        <title>Arthrobacter KR32 sp. nov., isolated from mountain cheese made of cows milk.</title>
        <authorList>
            <person name="Flegler A."/>
        </authorList>
    </citation>
    <scope>NUCLEOTIDE SEQUENCE [LARGE SCALE GENOMIC DNA]</scope>
    <source>
        <strain evidence="6">KR32</strain>
    </source>
</reference>
<evidence type="ECO:0000256" key="1">
    <source>
        <dbReference type="ARBA" id="ARBA00023015"/>
    </source>
</evidence>
<gene>
    <name evidence="5" type="ORF">FNH21_07220</name>
</gene>
<keyword evidence="2" id="KW-0238">DNA-binding</keyword>
<dbReference type="InterPro" id="IPR036388">
    <property type="entry name" value="WH-like_DNA-bd_sf"/>
</dbReference>
<dbReference type="InterPro" id="IPR050679">
    <property type="entry name" value="Bact_HTH_transcr_reg"/>
</dbReference>
<sequence length="246" mass="26846">MEPDVDDLGAGELKHVWVRRKIQELVAASSLRPGDALIGERQLEEEFGVSRITVRRAIADLVQDGALVRVKGKGTFVSHGMVRSTLHLASFNEDMRAAGFEPSTRVITATTTAPPREAAHHLGLPPHAEAHLVARLRLANGAPVSVDESWLPPSLLPGLLDHDLTGSLYRVLAASGYPVERVEQTVEAAAAPERIARLLDVEPGAPVLLFHRRSFSGRNEPGTPIEYSISTYRSDRYQISMHLGPH</sequence>
<keyword evidence="6" id="KW-1185">Reference proteome</keyword>
<evidence type="ECO:0000259" key="4">
    <source>
        <dbReference type="PROSITE" id="PS50949"/>
    </source>
</evidence>
<organism evidence="5 6">
    <name type="scientific">Arthrobacter bussei</name>
    <dbReference type="NCBI Taxonomy" id="2594179"/>
    <lineage>
        <taxon>Bacteria</taxon>
        <taxon>Bacillati</taxon>
        <taxon>Actinomycetota</taxon>
        <taxon>Actinomycetes</taxon>
        <taxon>Micrococcales</taxon>
        <taxon>Micrococcaceae</taxon>
        <taxon>Arthrobacter</taxon>
    </lineage>
</organism>
<dbReference type="Gene3D" id="1.10.10.10">
    <property type="entry name" value="Winged helix-like DNA-binding domain superfamily/Winged helix DNA-binding domain"/>
    <property type="match status" value="1"/>
</dbReference>
<proteinExistence type="predicted"/>
<evidence type="ECO:0000313" key="6">
    <source>
        <dbReference type="Proteomes" id="UP000326464"/>
    </source>
</evidence>
<feature type="domain" description="HTH gntR-type" evidence="4">
    <location>
        <begin position="12"/>
        <end position="80"/>
    </location>
</feature>
<dbReference type="Gene3D" id="3.40.1410.10">
    <property type="entry name" value="Chorismate lyase-like"/>
    <property type="match status" value="1"/>
</dbReference>
<comment type="caution">
    <text evidence="5">The sequence shown here is derived from an EMBL/GenBank/DDBJ whole genome shotgun (WGS) entry which is preliminary data.</text>
</comment>
<dbReference type="SMART" id="SM00345">
    <property type="entry name" value="HTH_GNTR"/>
    <property type="match status" value="1"/>
</dbReference>
<dbReference type="PROSITE" id="PS50949">
    <property type="entry name" value="HTH_GNTR"/>
    <property type="match status" value="1"/>
</dbReference>
<dbReference type="OrthoDB" id="7363114at2"/>
<evidence type="ECO:0000256" key="3">
    <source>
        <dbReference type="ARBA" id="ARBA00023163"/>
    </source>
</evidence>
<dbReference type="InterPro" id="IPR036390">
    <property type="entry name" value="WH_DNA-bd_sf"/>
</dbReference>
<dbReference type="GO" id="GO:0003700">
    <property type="term" value="F:DNA-binding transcription factor activity"/>
    <property type="evidence" value="ECO:0007669"/>
    <property type="project" value="InterPro"/>
</dbReference>
<dbReference type="CDD" id="cd07377">
    <property type="entry name" value="WHTH_GntR"/>
    <property type="match status" value="1"/>
</dbReference>
<dbReference type="Pfam" id="PF07702">
    <property type="entry name" value="UTRA"/>
    <property type="match status" value="1"/>
</dbReference>
<dbReference type="Proteomes" id="UP000326464">
    <property type="component" value="Unassembled WGS sequence"/>
</dbReference>